<dbReference type="Pfam" id="PF07690">
    <property type="entry name" value="MFS_1"/>
    <property type="match status" value="1"/>
</dbReference>
<dbReference type="Gene3D" id="1.20.1250.20">
    <property type="entry name" value="MFS general substrate transporter like domains"/>
    <property type="match status" value="1"/>
</dbReference>
<keyword evidence="4 6" id="KW-1133">Transmembrane helix</keyword>
<feature type="transmembrane region" description="Helical" evidence="6">
    <location>
        <begin position="381"/>
        <end position="401"/>
    </location>
</feature>
<evidence type="ECO:0000256" key="2">
    <source>
        <dbReference type="ARBA" id="ARBA00022475"/>
    </source>
</evidence>
<proteinExistence type="predicted"/>
<feature type="transmembrane region" description="Helical" evidence="6">
    <location>
        <begin position="261"/>
        <end position="282"/>
    </location>
</feature>
<dbReference type="Proteomes" id="UP001500320">
    <property type="component" value="Unassembled WGS sequence"/>
</dbReference>
<feature type="transmembrane region" description="Helical" evidence="6">
    <location>
        <begin position="56"/>
        <end position="76"/>
    </location>
</feature>
<evidence type="ECO:0000256" key="6">
    <source>
        <dbReference type="SAM" id="Phobius"/>
    </source>
</evidence>
<keyword evidence="5 6" id="KW-0472">Membrane</keyword>
<comment type="subcellular location">
    <subcellularLocation>
        <location evidence="1">Cell membrane</location>
        <topology evidence="1">Multi-pass membrane protein</topology>
    </subcellularLocation>
</comment>
<sequence>MTAPATVSPESSGGRPVWREPSFLRLWSGTTASGLATWALPFVLGLAVLDRALSATGLGVVLAARTAGFLLAVPVAGVLADRYSRRAVVLWAGLAAALATPLIALGLGRSVLLMSAAAAVVGAGQGACRPAFQALTAEVVDAGRRRQANAAITLAVRVTTLVAPAATALLATVLSSRTLVVGTGLLWLVAALLPPPGSKAPAPGRAGTPLLAEFGEGVREARRHPWFLAGLAALAAVVFTGYSATAVALPLVGRDRYGTEAVLAGALTAYTAGALAGAALMARRQPRAQGWTALAGLALYGFAPLSLLLPVHPAVVFAAYAIAGLGIELFNVPWFTATQREVEPRLLARVSSLDFLVSYGLAPLGLAFLAPAVDAFGWRPVLAVCALVCFSAPAAAALVPTSRHFSRGERS</sequence>
<dbReference type="CDD" id="cd06173">
    <property type="entry name" value="MFS_MefA_like"/>
    <property type="match status" value="1"/>
</dbReference>
<feature type="transmembrane region" description="Helical" evidence="6">
    <location>
        <begin position="291"/>
        <end position="309"/>
    </location>
</feature>
<reference evidence="8" key="1">
    <citation type="journal article" date="2019" name="Int. J. Syst. Evol. Microbiol.">
        <title>The Global Catalogue of Microorganisms (GCM) 10K type strain sequencing project: providing services to taxonomists for standard genome sequencing and annotation.</title>
        <authorList>
            <consortium name="The Broad Institute Genomics Platform"/>
            <consortium name="The Broad Institute Genome Sequencing Center for Infectious Disease"/>
            <person name="Wu L."/>
            <person name="Ma J."/>
        </authorList>
    </citation>
    <scope>NUCLEOTIDE SEQUENCE [LARGE SCALE GENOMIC DNA]</scope>
    <source>
        <strain evidence="8">JCM 9373</strain>
    </source>
</reference>
<dbReference type="InterPro" id="IPR011701">
    <property type="entry name" value="MFS"/>
</dbReference>
<feature type="transmembrane region" description="Helical" evidence="6">
    <location>
        <begin position="315"/>
        <end position="334"/>
    </location>
</feature>
<dbReference type="PANTHER" id="PTHR23513">
    <property type="entry name" value="INTEGRAL MEMBRANE EFFLUX PROTEIN-RELATED"/>
    <property type="match status" value="1"/>
</dbReference>
<protein>
    <submittedName>
        <fullName evidence="7">Tetracycline efflux MFS transporter Tet(V)</fullName>
    </submittedName>
</protein>
<dbReference type="SUPFAM" id="SSF103473">
    <property type="entry name" value="MFS general substrate transporter"/>
    <property type="match status" value="1"/>
</dbReference>
<keyword evidence="3 6" id="KW-0812">Transmembrane</keyword>
<evidence type="ECO:0000256" key="3">
    <source>
        <dbReference type="ARBA" id="ARBA00022692"/>
    </source>
</evidence>
<dbReference type="InterPro" id="IPR036259">
    <property type="entry name" value="MFS_trans_sf"/>
</dbReference>
<feature type="transmembrane region" description="Helical" evidence="6">
    <location>
        <begin position="88"/>
        <end position="107"/>
    </location>
</feature>
<evidence type="ECO:0000256" key="1">
    <source>
        <dbReference type="ARBA" id="ARBA00004651"/>
    </source>
</evidence>
<dbReference type="PANTHER" id="PTHR23513:SF11">
    <property type="entry name" value="STAPHYLOFERRIN A TRANSPORTER"/>
    <property type="match status" value="1"/>
</dbReference>
<keyword evidence="2" id="KW-1003">Cell membrane</keyword>
<feature type="transmembrane region" description="Helical" evidence="6">
    <location>
        <begin position="26"/>
        <end position="49"/>
    </location>
</feature>
<dbReference type="EMBL" id="BAAAUT010000035">
    <property type="protein sequence ID" value="GAA3147512.1"/>
    <property type="molecule type" value="Genomic_DNA"/>
</dbReference>
<feature type="transmembrane region" description="Helical" evidence="6">
    <location>
        <begin position="226"/>
        <end position="249"/>
    </location>
</feature>
<name>A0ABP6NGB0_9ACTN</name>
<comment type="caution">
    <text evidence="7">The sequence shown here is derived from an EMBL/GenBank/DDBJ whole genome shotgun (WGS) entry which is preliminary data.</text>
</comment>
<evidence type="ECO:0000256" key="5">
    <source>
        <dbReference type="ARBA" id="ARBA00023136"/>
    </source>
</evidence>
<evidence type="ECO:0000313" key="8">
    <source>
        <dbReference type="Proteomes" id="UP001500320"/>
    </source>
</evidence>
<gene>
    <name evidence="7" type="primary">tet(V)_1</name>
    <name evidence="7" type="ORF">GCM10010466_43160</name>
</gene>
<dbReference type="RefSeq" id="WP_344862299.1">
    <property type="nucleotide sequence ID" value="NZ_BAAAUT010000035.1"/>
</dbReference>
<accession>A0ABP6NGB0</accession>
<feature type="transmembrane region" description="Helical" evidence="6">
    <location>
        <begin position="346"/>
        <end position="369"/>
    </location>
</feature>
<evidence type="ECO:0000256" key="4">
    <source>
        <dbReference type="ARBA" id="ARBA00022989"/>
    </source>
</evidence>
<evidence type="ECO:0000313" key="7">
    <source>
        <dbReference type="EMBL" id="GAA3147512.1"/>
    </source>
</evidence>
<organism evidence="7 8">
    <name type="scientific">Planomonospora alba</name>
    <dbReference type="NCBI Taxonomy" id="161354"/>
    <lineage>
        <taxon>Bacteria</taxon>
        <taxon>Bacillati</taxon>
        <taxon>Actinomycetota</taxon>
        <taxon>Actinomycetes</taxon>
        <taxon>Streptosporangiales</taxon>
        <taxon>Streptosporangiaceae</taxon>
        <taxon>Planomonospora</taxon>
    </lineage>
</organism>
<keyword evidence="8" id="KW-1185">Reference proteome</keyword>